<evidence type="ECO:0000256" key="3">
    <source>
        <dbReference type="ARBA" id="ARBA00022695"/>
    </source>
</evidence>
<evidence type="ECO:0000313" key="9">
    <source>
        <dbReference type="Proteomes" id="UP000285908"/>
    </source>
</evidence>
<dbReference type="PANTHER" id="PTHR34388">
    <property type="entry name" value="DNA POLYMERASE III SUBUNIT DELTA"/>
    <property type="match status" value="1"/>
</dbReference>
<dbReference type="Gene3D" id="3.40.50.300">
    <property type="entry name" value="P-loop containing nucleotide triphosphate hydrolases"/>
    <property type="match status" value="1"/>
</dbReference>
<keyword evidence="4" id="KW-0235">DNA replication</keyword>
<dbReference type="InterPro" id="IPR005790">
    <property type="entry name" value="DNA_polIII_delta"/>
</dbReference>
<dbReference type="Gene3D" id="1.20.272.10">
    <property type="match status" value="1"/>
</dbReference>
<protein>
    <recommendedName>
        <fullName evidence="1">DNA-directed DNA polymerase</fullName>
        <ecNumber evidence="1">2.7.7.7</ecNumber>
    </recommendedName>
</protein>
<gene>
    <name evidence="8" type="ORF">EKE94_17435</name>
</gene>
<evidence type="ECO:0000256" key="4">
    <source>
        <dbReference type="ARBA" id="ARBA00022705"/>
    </source>
</evidence>
<evidence type="ECO:0000256" key="2">
    <source>
        <dbReference type="ARBA" id="ARBA00022679"/>
    </source>
</evidence>
<dbReference type="GO" id="GO:0003677">
    <property type="term" value="F:DNA binding"/>
    <property type="evidence" value="ECO:0007669"/>
    <property type="project" value="InterPro"/>
</dbReference>
<reference evidence="8 9" key="1">
    <citation type="submission" date="2018-11" db="EMBL/GenBank/DDBJ databases">
        <title>Mesobaculum littorinae gen. nov., sp. nov., isolated from Littorina scabra that represents a novel genus of the order Rhodobacteraceae.</title>
        <authorList>
            <person name="Li F."/>
        </authorList>
    </citation>
    <scope>NUCLEOTIDE SEQUENCE [LARGE SCALE GENOMIC DNA]</scope>
    <source>
        <strain evidence="8 9">M0103</strain>
    </source>
</reference>
<dbReference type="PANTHER" id="PTHR34388:SF1">
    <property type="entry name" value="DNA POLYMERASE III SUBUNIT DELTA"/>
    <property type="match status" value="1"/>
</dbReference>
<evidence type="ECO:0000256" key="1">
    <source>
        <dbReference type="ARBA" id="ARBA00012417"/>
    </source>
</evidence>
<keyword evidence="9" id="KW-1185">Reference proteome</keyword>
<name>A0A438AD76_9RHOB</name>
<dbReference type="Proteomes" id="UP000285908">
    <property type="component" value="Unassembled WGS sequence"/>
</dbReference>
<sequence>MKLSSRDGAAFIRRPPSGAAGALLYGGDAMRVAMKRAELVGTIVGPEGEAEMRLTRITAADLRRDPTLAVDALREQGFFPGPRVVLIEEAGDGLTDPIKSALADWREGDAQLVVTAGVLPARSKLRKLFESHRSAAAIGIYDDPPGRDEIEAMLSKAGLRDVGRDAMGDLESLARAVGPGDLAQTIEKLGLYKHGDTSPLSSEDVTACAPASTEAALDDLLNAAAEARTADIGRLMSRIEAQGTSPTSLCIGAVRHFRQLYAAASDPGGPGSGIAKLRPPVFGPRRDRMLRQAQGWGAIKLEQALSLLVDCDLTLRSAARAPQMAVMERALIRLSMMAR</sequence>
<dbReference type="SUPFAM" id="SSF48019">
    <property type="entry name" value="post-AAA+ oligomerization domain-like"/>
    <property type="match status" value="1"/>
</dbReference>
<dbReference type="EMBL" id="RQXX01000009">
    <property type="protein sequence ID" value="RVV96663.1"/>
    <property type="molecule type" value="Genomic_DNA"/>
</dbReference>
<comment type="similarity">
    <text evidence="6">Belongs to the DNA polymerase HolA subunit family.</text>
</comment>
<proteinExistence type="inferred from homology"/>
<keyword evidence="2" id="KW-0808">Transferase</keyword>
<dbReference type="GO" id="GO:0006261">
    <property type="term" value="P:DNA-templated DNA replication"/>
    <property type="evidence" value="ECO:0007669"/>
    <property type="project" value="TreeGrafter"/>
</dbReference>
<evidence type="ECO:0000256" key="5">
    <source>
        <dbReference type="ARBA" id="ARBA00022932"/>
    </source>
</evidence>
<dbReference type="InterPro" id="IPR008921">
    <property type="entry name" value="DNA_pol3_clamp-load_cplx_C"/>
</dbReference>
<comment type="caution">
    <text evidence="8">The sequence shown here is derived from an EMBL/GenBank/DDBJ whole genome shotgun (WGS) entry which is preliminary data.</text>
</comment>
<keyword evidence="5" id="KW-0239">DNA-directed DNA polymerase</keyword>
<dbReference type="OrthoDB" id="9804983at2"/>
<comment type="catalytic activity">
    <reaction evidence="7">
        <text>DNA(n) + a 2'-deoxyribonucleoside 5'-triphosphate = DNA(n+1) + diphosphate</text>
        <dbReference type="Rhea" id="RHEA:22508"/>
        <dbReference type="Rhea" id="RHEA-COMP:17339"/>
        <dbReference type="Rhea" id="RHEA-COMP:17340"/>
        <dbReference type="ChEBI" id="CHEBI:33019"/>
        <dbReference type="ChEBI" id="CHEBI:61560"/>
        <dbReference type="ChEBI" id="CHEBI:173112"/>
        <dbReference type="EC" id="2.7.7.7"/>
    </reaction>
</comment>
<dbReference type="InterPro" id="IPR027417">
    <property type="entry name" value="P-loop_NTPase"/>
</dbReference>
<dbReference type="NCBIfam" id="TIGR01128">
    <property type="entry name" value="holA"/>
    <property type="match status" value="1"/>
</dbReference>
<organism evidence="8 9">
    <name type="scientific">Mesobaculum littorinae</name>
    <dbReference type="NCBI Taxonomy" id="2486419"/>
    <lineage>
        <taxon>Bacteria</taxon>
        <taxon>Pseudomonadati</taxon>
        <taxon>Pseudomonadota</taxon>
        <taxon>Alphaproteobacteria</taxon>
        <taxon>Rhodobacterales</taxon>
        <taxon>Roseobacteraceae</taxon>
        <taxon>Mesobaculum</taxon>
    </lineage>
</organism>
<accession>A0A438AD76</accession>
<dbReference type="AlphaFoldDB" id="A0A438AD76"/>
<keyword evidence="3" id="KW-0548">Nucleotidyltransferase</keyword>
<dbReference type="EC" id="2.7.7.7" evidence="1"/>
<evidence type="ECO:0000256" key="6">
    <source>
        <dbReference type="ARBA" id="ARBA00034754"/>
    </source>
</evidence>
<evidence type="ECO:0000313" key="8">
    <source>
        <dbReference type="EMBL" id="RVV96663.1"/>
    </source>
</evidence>
<dbReference type="GO" id="GO:0009360">
    <property type="term" value="C:DNA polymerase III complex"/>
    <property type="evidence" value="ECO:0007669"/>
    <property type="project" value="TreeGrafter"/>
</dbReference>
<dbReference type="RefSeq" id="WP_127907921.1">
    <property type="nucleotide sequence ID" value="NZ_RQXX01000009.1"/>
</dbReference>
<evidence type="ECO:0000256" key="7">
    <source>
        <dbReference type="ARBA" id="ARBA00049244"/>
    </source>
</evidence>
<dbReference type="GO" id="GO:0003887">
    <property type="term" value="F:DNA-directed DNA polymerase activity"/>
    <property type="evidence" value="ECO:0007669"/>
    <property type="project" value="UniProtKB-KW"/>
</dbReference>